<proteinExistence type="predicted"/>
<dbReference type="AlphaFoldDB" id="A0AAE0GRZ2"/>
<feature type="region of interest" description="Disordered" evidence="1">
    <location>
        <begin position="1"/>
        <end position="38"/>
    </location>
</feature>
<evidence type="ECO:0000256" key="1">
    <source>
        <dbReference type="SAM" id="MobiDB-lite"/>
    </source>
</evidence>
<dbReference type="Proteomes" id="UP001190700">
    <property type="component" value="Unassembled WGS sequence"/>
</dbReference>
<protein>
    <submittedName>
        <fullName evidence="2">Uncharacterized protein</fullName>
    </submittedName>
</protein>
<evidence type="ECO:0000313" key="2">
    <source>
        <dbReference type="EMBL" id="KAK3283001.1"/>
    </source>
</evidence>
<organism evidence="2 3">
    <name type="scientific">Cymbomonas tetramitiformis</name>
    <dbReference type="NCBI Taxonomy" id="36881"/>
    <lineage>
        <taxon>Eukaryota</taxon>
        <taxon>Viridiplantae</taxon>
        <taxon>Chlorophyta</taxon>
        <taxon>Pyramimonadophyceae</taxon>
        <taxon>Pyramimonadales</taxon>
        <taxon>Pyramimonadaceae</taxon>
        <taxon>Cymbomonas</taxon>
    </lineage>
</organism>
<name>A0AAE0GRZ2_9CHLO</name>
<comment type="caution">
    <text evidence="2">The sequence shown here is derived from an EMBL/GenBank/DDBJ whole genome shotgun (WGS) entry which is preliminary data.</text>
</comment>
<gene>
    <name evidence="2" type="ORF">CYMTET_9285</name>
</gene>
<sequence>MLTPNVDSREAFPNDRTRTLSPDRTLGLHGVVSGDGTSSTKIQRFSVFAHAQPQPNRTIGLHRVVSTGGTWSTKSERVVVFGGSISQLPNYNR</sequence>
<feature type="compositionally biased region" description="Basic and acidic residues" evidence="1">
    <location>
        <begin position="7"/>
        <end position="18"/>
    </location>
</feature>
<keyword evidence="3" id="KW-1185">Reference proteome</keyword>
<accession>A0AAE0GRZ2</accession>
<reference evidence="2 3" key="1">
    <citation type="journal article" date="2015" name="Genome Biol. Evol.">
        <title>Comparative Genomics of a Bacterivorous Green Alga Reveals Evolutionary Causalities and Consequences of Phago-Mixotrophic Mode of Nutrition.</title>
        <authorList>
            <person name="Burns J.A."/>
            <person name="Paasch A."/>
            <person name="Narechania A."/>
            <person name="Kim E."/>
        </authorList>
    </citation>
    <scope>NUCLEOTIDE SEQUENCE [LARGE SCALE GENOMIC DNA]</scope>
    <source>
        <strain evidence="2 3">PLY_AMNH</strain>
    </source>
</reference>
<dbReference type="EMBL" id="LGRX02003079">
    <property type="protein sequence ID" value="KAK3283001.1"/>
    <property type="molecule type" value="Genomic_DNA"/>
</dbReference>
<evidence type="ECO:0000313" key="3">
    <source>
        <dbReference type="Proteomes" id="UP001190700"/>
    </source>
</evidence>